<keyword evidence="2" id="KW-0067">ATP-binding</keyword>
<dbReference type="PANTHER" id="PTHR30580:SF1">
    <property type="entry name" value="COMF OPERON PROTEIN 1"/>
    <property type="match status" value="1"/>
</dbReference>
<feature type="domain" description="Helicase ATP-binding" evidence="5">
    <location>
        <begin position="109"/>
        <end position="261"/>
    </location>
</feature>
<dbReference type="GO" id="GO:0043138">
    <property type="term" value="F:3'-5' DNA helicase activity"/>
    <property type="evidence" value="ECO:0007669"/>
    <property type="project" value="TreeGrafter"/>
</dbReference>
<dbReference type="GO" id="GO:0006270">
    <property type="term" value="P:DNA replication initiation"/>
    <property type="evidence" value="ECO:0007669"/>
    <property type="project" value="TreeGrafter"/>
</dbReference>
<evidence type="ECO:0000259" key="4">
    <source>
        <dbReference type="PROSITE" id="PS50114"/>
    </source>
</evidence>
<dbReference type="InterPro" id="IPR001650">
    <property type="entry name" value="Helicase_C-like"/>
</dbReference>
<dbReference type="OrthoDB" id="2077914at2"/>
<dbReference type="GO" id="GO:0043565">
    <property type="term" value="F:sequence-specific DNA binding"/>
    <property type="evidence" value="ECO:0007669"/>
    <property type="project" value="InterPro"/>
</dbReference>
<dbReference type="Gene3D" id="3.40.50.300">
    <property type="entry name" value="P-loop containing nucleotide triphosphate hydrolases"/>
    <property type="match status" value="2"/>
</dbReference>
<dbReference type="PANTHER" id="PTHR30580">
    <property type="entry name" value="PRIMOSOMAL PROTEIN N"/>
    <property type="match status" value="1"/>
</dbReference>
<accession>A0A0R2AJL5</accession>
<dbReference type="EMBL" id="AYYP01000010">
    <property type="protein sequence ID" value="KRM65876.1"/>
    <property type="molecule type" value="Genomic_DNA"/>
</dbReference>
<dbReference type="PROSITE" id="PS51192">
    <property type="entry name" value="HELICASE_ATP_BIND_1"/>
    <property type="match status" value="1"/>
</dbReference>
<organism evidence="7 8">
    <name type="scientific">Ligilactobacillus agilis DSM 20509</name>
    <dbReference type="NCBI Taxonomy" id="1423718"/>
    <lineage>
        <taxon>Bacteria</taxon>
        <taxon>Bacillati</taxon>
        <taxon>Bacillota</taxon>
        <taxon>Bacilli</taxon>
        <taxon>Lactobacillales</taxon>
        <taxon>Lactobacillaceae</taxon>
        <taxon>Ligilactobacillus</taxon>
    </lineage>
</organism>
<dbReference type="PATRIC" id="fig|1423718.3.peg.943"/>
<comment type="caution">
    <text evidence="7">The sequence shown here is derived from an EMBL/GenBank/DDBJ whole genome shotgun (WGS) entry which is preliminary data.</text>
</comment>
<dbReference type="PROSITE" id="PS50114">
    <property type="entry name" value="GATA_ZN_FINGER_2"/>
    <property type="match status" value="1"/>
</dbReference>
<dbReference type="SMART" id="SM00487">
    <property type="entry name" value="DEXDc"/>
    <property type="match status" value="1"/>
</dbReference>
<dbReference type="RefSeq" id="WP_056975931.1">
    <property type="nucleotide sequence ID" value="NZ_AYYP01000010.1"/>
</dbReference>
<feature type="domain" description="Helicase C-terminal" evidence="6">
    <location>
        <begin position="293"/>
        <end position="442"/>
    </location>
</feature>
<dbReference type="InterPro" id="IPR027417">
    <property type="entry name" value="P-loop_NTPase"/>
</dbReference>
<dbReference type="GO" id="GO:0016787">
    <property type="term" value="F:hydrolase activity"/>
    <property type="evidence" value="ECO:0007669"/>
    <property type="project" value="InterPro"/>
</dbReference>
<evidence type="ECO:0000256" key="2">
    <source>
        <dbReference type="ARBA" id="ARBA00022840"/>
    </source>
</evidence>
<keyword evidence="3" id="KW-0238">DNA-binding</keyword>
<evidence type="ECO:0000313" key="8">
    <source>
        <dbReference type="Proteomes" id="UP000051008"/>
    </source>
</evidence>
<dbReference type="InterPro" id="IPR006935">
    <property type="entry name" value="Helicase/UvrB_N"/>
</dbReference>
<dbReference type="AlphaFoldDB" id="A0A0R2AJL5"/>
<keyword evidence="8" id="KW-1185">Reference proteome</keyword>
<dbReference type="GO" id="GO:0006310">
    <property type="term" value="P:DNA recombination"/>
    <property type="evidence" value="ECO:0007669"/>
    <property type="project" value="TreeGrafter"/>
</dbReference>
<proteinExistence type="predicted"/>
<dbReference type="SMART" id="SM00490">
    <property type="entry name" value="HELICc"/>
    <property type="match status" value="1"/>
</dbReference>
<reference evidence="7 8" key="1">
    <citation type="journal article" date="2015" name="Genome Announc.">
        <title>Expanding the biotechnology potential of lactobacilli through comparative genomics of 213 strains and associated genera.</title>
        <authorList>
            <person name="Sun Z."/>
            <person name="Harris H.M."/>
            <person name="McCann A."/>
            <person name="Guo C."/>
            <person name="Argimon S."/>
            <person name="Zhang W."/>
            <person name="Yang X."/>
            <person name="Jeffery I.B."/>
            <person name="Cooney J.C."/>
            <person name="Kagawa T.F."/>
            <person name="Liu W."/>
            <person name="Song Y."/>
            <person name="Salvetti E."/>
            <person name="Wrobel A."/>
            <person name="Rasinkangas P."/>
            <person name="Parkhill J."/>
            <person name="Rea M.C."/>
            <person name="O'Sullivan O."/>
            <person name="Ritari J."/>
            <person name="Douillard F.P."/>
            <person name="Paul Ross R."/>
            <person name="Yang R."/>
            <person name="Briner A.E."/>
            <person name="Felis G.E."/>
            <person name="de Vos W.M."/>
            <person name="Barrangou R."/>
            <person name="Klaenhammer T.R."/>
            <person name="Caufield P.W."/>
            <person name="Cui Y."/>
            <person name="Zhang H."/>
            <person name="O'Toole P.W."/>
        </authorList>
    </citation>
    <scope>NUCLEOTIDE SEQUENCE [LARGE SCALE GENOMIC DNA]</scope>
    <source>
        <strain evidence="7 8">DSM 20509</strain>
    </source>
</reference>
<feature type="domain" description="GATA-type" evidence="4">
    <location>
        <begin position="33"/>
        <end position="87"/>
    </location>
</feature>
<dbReference type="SUPFAM" id="SSF52540">
    <property type="entry name" value="P-loop containing nucleoside triphosphate hydrolases"/>
    <property type="match status" value="1"/>
</dbReference>
<dbReference type="CDD" id="cd17925">
    <property type="entry name" value="DEXDc_ComFA"/>
    <property type="match status" value="1"/>
</dbReference>
<evidence type="ECO:0000313" key="7">
    <source>
        <dbReference type="EMBL" id="KRM65876.1"/>
    </source>
</evidence>
<name>A0A0R2AJL5_9LACO</name>
<gene>
    <name evidence="7" type="ORF">FC14_GL000895</name>
</gene>
<dbReference type="GO" id="GO:0006355">
    <property type="term" value="P:regulation of DNA-templated transcription"/>
    <property type="evidence" value="ECO:0007669"/>
    <property type="project" value="InterPro"/>
</dbReference>
<dbReference type="Pfam" id="PF04851">
    <property type="entry name" value="ResIII"/>
    <property type="match status" value="1"/>
</dbReference>
<sequence length="442" mass="49633">MDASILYGRQIVLGEKDLEGLNNLRVKPALVVGKRGVICQRCGQTTSLKLARLPTGKYYCPNCLLLGRLTSADQLYNLPEPHLFEYKKNSLTWQGQLSKYQEKCSAQLQTVVKHGGKHLLWAVTGAGKTEMLFETINWALQTGKRVGLASPRVDVCNELFPRLQAAFAKTPMILLHGHAKESYRYTQLVVATTHQLLRFYQAFDLLIIDEVDAFPFVDDPGLHYAANNALIPGGTLVYLTATPSRKLLAAVKKKELSVSYLPLRFHGYLLPTINLVAVAKLRSQLDEGILNSKIKKILLRWQEEGYQFLVFVPRIALLKPVYQAIANLLKPELKGQTVYANDGQRIEKVAKMRAQEYRYLVTTTILERGVTFPGINIMVLAADDSNFSTAALVQIAGRAGRNKARPTGDVYFFCQDYTRTVKAACKQIKFLNRKGKKLKQDE</sequence>
<evidence type="ECO:0000259" key="5">
    <source>
        <dbReference type="PROSITE" id="PS51192"/>
    </source>
</evidence>
<dbReference type="GO" id="GO:0005524">
    <property type="term" value="F:ATP binding"/>
    <property type="evidence" value="ECO:0007669"/>
    <property type="project" value="UniProtKB-KW"/>
</dbReference>
<dbReference type="Proteomes" id="UP000051008">
    <property type="component" value="Unassembled WGS sequence"/>
</dbReference>
<dbReference type="Pfam" id="PF00271">
    <property type="entry name" value="Helicase_C"/>
    <property type="match status" value="1"/>
</dbReference>
<evidence type="ECO:0000256" key="3">
    <source>
        <dbReference type="ARBA" id="ARBA00023125"/>
    </source>
</evidence>
<dbReference type="InterPro" id="IPR000679">
    <property type="entry name" value="Znf_GATA"/>
</dbReference>
<keyword evidence="1" id="KW-0547">Nucleotide-binding</keyword>
<evidence type="ECO:0000256" key="1">
    <source>
        <dbReference type="ARBA" id="ARBA00022741"/>
    </source>
</evidence>
<dbReference type="InterPro" id="IPR014001">
    <property type="entry name" value="Helicase_ATP-bd"/>
</dbReference>
<dbReference type="PROSITE" id="PS51194">
    <property type="entry name" value="HELICASE_CTER"/>
    <property type="match status" value="1"/>
</dbReference>
<dbReference type="CDD" id="cd18785">
    <property type="entry name" value="SF2_C"/>
    <property type="match status" value="1"/>
</dbReference>
<protein>
    <submittedName>
        <fullName evidence="7">Comf operon protein 1</fullName>
    </submittedName>
</protein>
<dbReference type="GO" id="GO:0006302">
    <property type="term" value="P:double-strand break repair"/>
    <property type="evidence" value="ECO:0007669"/>
    <property type="project" value="TreeGrafter"/>
</dbReference>
<evidence type="ECO:0000259" key="6">
    <source>
        <dbReference type="PROSITE" id="PS51194"/>
    </source>
</evidence>